<reference evidence="1" key="1">
    <citation type="journal article" date="2015" name="Nature">
        <title>Complex archaea that bridge the gap between prokaryotes and eukaryotes.</title>
        <authorList>
            <person name="Spang A."/>
            <person name="Saw J.H."/>
            <person name="Jorgensen S.L."/>
            <person name="Zaremba-Niedzwiedzka K."/>
            <person name="Martijn J."/>
            <person name="Lind A.E."/>
            <person name="van Eijk R."/>
            <person name="Schleper C."/>
            <person name="Guy L."/>
            <person name="Ettema T.J."/>
        </authorList>
    </citation>
    <scope>NUCLEOTIDE SEQUENCE</scope>
</reference>
<name>A0A0F8YTU2_9ZZZZ</name>
<accession>A0A0F8YTU2</accession>
<comment type="caution">
    <text evidence="1">The sequence shown here is derived from an EMBL/GenBank/DDBJ whole genome shotgun (WGS) entry which is preliminary data.</text>
</comment>
<dbReference type="AlphaFoldDB" id="A0A0F8YTU2"/>
<gene>
    <name evidence="1" type="ORF">LCGC14_3053620</name>
</gene>
<sequence>MTKLTFKLTRPAKKSGGDRYEAKVEGEDNLMVVYVPQSISRAIGQSVLAMEITFEAK</sequence>
<organism evidence="1">
    <name type="scientific">marine sediment metagenome</name>
    <dbReference type="NCBI Taxonomy" id="412755"/>
    <lineage>
        <taxon>unclassified sequences</taxon>
        <taxon>metagenomes</taxon>
        <taxon>ecological metagenomes</taxon>
    </lineage>
</organism>
<protein>
    <submittedName>
        <fullName evidence="1">Uncharacterized protein</fullName>
    </submittedName>
</protein>
<dbReference type="EMBL" id="LAZR01064436">
    <property type="protein sequence ID" value="KKK57524.1"/>
    <property type="molecule type" value="Genomic_DNA"/>
</dbReference>
<proteinExistence type="predicted"/>
<evidence type="ECO:0000313" key="1">
    <source>
        <dbReference type="EMBL" id="KKK57524.1"/>
    </source>
</evidence>